<comment type="caution">
    <text evidence="2">The sequence shown here is derived from an EMBL/GenBank/DDBJ whole genome shotgun (WGS) entry which is preliminary data.</text>
</comment>
<evidence type="ECO:0000313" key="3">
    <source>
        <dbReference type="Proteomes" id="UP000499080"/>
    </source>
</evidence>
<evidence type="ECO:0000256" key="1">
    <source>
        <dbReference type="SAM" id="MobiDB-lite"/>
    </source>
</evidence>
<dbReference type="Proteomes" id="UP000499080">
    <property type="component" value="Unassembled WGS sequence"/>
</dbReference>
<proteinExistence type="predicted"/>
<feature type="region of interest" description="Disordered" evidence="1">
    <location>
        <begin position="102"/>
        <end position="123"/>
    </location>
</feature>
<keyword evidence="3" id="KW-1185">Reference proteome</keyword>
<reference evidence="2 3" key="1">
    <citation type="journal article" date="2019" name="Sci. Rep.">
        <title>Orb-weaving spider Araneus ventricosus genome elucidates the spidroin gene catalogue.</title>
        <authorList>
            <person name="Kono N."/>
            <person name="Nakamura H."/>
            <person name="Ohtoshi R."/>
            <person name="Moran D.A.P."/>
            <person name="Shinohara A."/>
            <person name="Yoshida Y."/>
            <person name="Fujiwara M."/>
            <person name="Mori M."/>
            <person name="Tomita M."/>
            <person name="Arakawa K."/>
        </authorList>
    </citation>
    <scope>NUCLEOTIDE SEQUENCE [LARGE SCALE GENOMIC DNA]</scope>
</reference>
<dbReference type="EMBL" id="BGPR01000705">
    <property type="protein sequence ID" value="GBM32313.1"/>
    <property type="molecule type" value="Genomic_DNA"/>
</dbReference>
<sequence>MVANPGSRSRGMMDRKCVWINFSSEKFLSPAATVIGRVRKILRATGVTDISQDKPPPDPNPGFATGCMQKEKYEEWMSIDEDIPVAATLTDLEICQAIKVDDSDRDESKLKKTLQRTPKEASP</sequence>
<organism evidence="2 3">
    <name type="scientific">Araneus ventricosus</name>
    <name type="common">Orbweaver spider</name>
    <name type="synonym">Epeira ventricosa</name>
    <dbReference type="NCBI Taxonomy" id="182803"/>
    <lineage>
        <taxon>Eukaryota</taxon>
        <taxon>Metazoa</taxon>
        <taxon>Ecdysozoa</taxon>
        <taxon>Arthropoda</taxon>
        <taxon>Chelicerata</taxon>
        <taxon>Arachnida</taxon>
        <taxon>Araneae</taxon>
        <taxon>Araneomorphae</taxon>
        <taxon>Entelegynae</taxon>
        <taxon>Araneoidea</taxon>
        <taxon>Araneidae</taxon>
        <taxon>Araneus</taxon>
    </lineage>
</organism>
<evidence type="ECO:0000313" key="2">
    <source>
        <dbReference type="EMBL" id="GBM32313.1"/>
    </source>
</evidence>
<name>A0A4Y2ESZ4_ARAVE</name>
<protein>
    <submittedName>
        <fullName evidence="2">Uncharacterized protein</fullName>
    </submittedName>
</protein>
<dbReference type="AlphaFoldDB" id="A0A4Y2ESZ4"/>
<gene>
    <name evidence="2" type="ORF">AVEN_224700_1</name>
</gene>
<accession>A0A4Y2ESZ4</accession>